<dbReference type="PANTHER" id="PTHR11937">
    <property type="entry name" value="ACTIN"/>
    <property type="match status" value="1"/>
</dbReference>
<dbReference type="Gene3D" id="2.30.36.70">
    <property type="entry name" value="Actin, Chain A, domain 2"/>
    <property type="match status" value="1"/>
</dbReference>
<dbReference type="EMBL" id="JABXXO010000010">
    <property type="protein sequence ID" value="KAF7768367.1"/>
    <property type="molecule type" value="Genomic_DNA"/>
</dbReference>
<sequence>MPVVVIDNGGHTIKFGTQQENPRTIPNAVIRSKGDKTTYCGHEFERCRDYSSLHYRLPFEKGYIVDWDAQKAIWDGLFSTDVLNMDTTQASLLLTEPYFNLPNIQDVYDQFVFEEYEFESYFRCTPAAVIPHGDLFKLFNRPSPACCIVVDCGFSFTHVVPILENKVVWNAVKRVDVGGKLLTNHLKELVSYRQWNMMDETFIVNDVKEKCCFVSQNLKSDLETCRVDPTSNSIIQDYILPDLSRNQKGRIRDPTDARVDGDQVLVMNNERFMVPEIIFRPDDIGLEQAGLAATIAHSISLLPEDIQGMFWANIGLIGGSTKFPGFRTRLLDELQPLAPAGCEVVIYSGEDPILEPYRSAFHTNFRDHAVTRAEYQEMGTEASRRKFKSAILAGSAGISADSGAHENDGSAEEERKNTSSNRSRRMTEERGATAVSSKSSANTRVTRTGTRQSGRESTTKRK</sequence>
<dbReference type="GO" id="GO:0005737">
    <property type="term" value="C:cytoplasm"/>
    <property type="evidence" value="ECO:0007669"/>
    <property type="project" value="UniProtKB-SubCell"/>
</dbReference>
<name>A0A8H7EZF3_AGABI</name>
<dbReference type="SUPFAM" id="SSF53067">
    <property type="entry name" value="Actin-like ATPase domain"/>
    <property type="match status" value="2"/>
</dbReference>
<dbReference type="CDD" id="cd10210">
    <property type="entry name" value="ASKHA_NBD_Arp6"/>
    <property type="match status" value="1"/>
</dbReference>
<feature type="compositionally biased region" description="Polar residues" evidence="8">
    <location>
        <begin position="434"/>
        <end position="452"/>
    </location>
</feature>
<evidence type="ECO:0000256" key="8">
    <source>
        <dbReference type="SAM" id="MobiDB-lite"/>
    </source>
</evidence>
<evidence type="ECO:0000256" key="6">
    <source>
        <dbReference type="ARBA" id="ARBA00063309"/>
    </source>
</evidence>
<dbReference type="Gene3D" id="3.30.420.40">
    <property type="match status" value="2"/>
</dbReference>
<evidence type="ECO:0000256" key="2">
    <source>
        <dbReference type="ARBA" id="ARBA00005665"/>
    </source>
</evidence>
<evidence type="ECO:0000256" key="7">
    <source>
        <dbReference type="ARBA" id="ARBA00073820"/>
    </source>
</evidence>
<feature type="compositionally biased region" description="Basic and acidic residues" evidence="8">
    <location>
        <begin position="453"/>
        <end position="462"/>
    </location>
</feature>
<evidence type="ECO:0000256" key="1">
    <source>
        <dbReference type="ARBA" id="ARBA00004496"/>
    </source>
</evidence>
<evidence type="ECO:0000256" key="3">
    <source>
        <dbReference type="ARBA" id="ARBA00018633"/>
    </source>
</evidence>
<dbReference type="Proteomes" id="UP000629468">
    <property type="component" value="Unassembled WGS sequence"/>
</dbReference>
<evidence type="ECO:0000256" key="4">
    <source>
        <dbReference type="ARBA" id="ARBA00022490"/>
    </source>
</evidence>
<proteinExistence type="inferred from homology"/>
<comment type="subcellular location">
    <subcellularLocation>
        <location evidence="1">Cytoplasm</location>
    </subcellularLocation>
</comment>
<feature type="compositionally biased region" description="Basic and acidic residues" evidence="8">
    <location>
        <begin position="403"/>
        <end position="417"/>
    </location>
</feature>
<comment type="caution">
    <text evidence="9">The sequence shown here is derived from an EMBL/GenBank/DDBJ whole genome shotgun (WGS) entry which is preliminary data.</text>
</comment>
<gene>
    <name evidence="9" type="ORF">Agabi119p4_7610</name>
</gene>
<reference evidence="9 10" key="1">
    <citation type="journal article" name="Sci. Rep.">
        <title>Telomere-to-telomere assembled and centromere annotated genomes of the two main subspecies of the button mushroom Agaricus bisporus reveal especially polymorphic chromosome ends.</title>
        <authorList>
            <person name="Sonnenberg A.S.M."/>
            <person name="Sedaghat-Telgerd N."/>
            <person name="Lavrijssen B."/>
            <person name="Ohm R.A."/>
            <person name="Hendrickx P.M."/>
            <person name="Scholtmeijer K."/>
            <person name="Baars J.J.P."/>
            <person name="van Peer A."/>
        </authorList>
    </citation>
    <scope>NUCLEOTIDE SEQUENCE [LARGE SCALE GENOMIC DNA]</scope>
    <source>
        <strain evidence="9 10">H119_p4</strain>
    </source>
</reference>
<feature type="region of interest" description="Disordered" evidence="8">
    <location>
        <begin position="398"/>
        <end position="462"/>
    </location>
</feature>
<comment type="similarity">
    <text evidence="2">Belongs to the actin family. ARP6 subfamily.</text>
</comment>
<dbReference type="SMART" id="SM00268">
    <property type="entry name" value="ACTIN"/>
    <property type="match status" value="1"/>
</dbReference>
<evidence type="ECO:0000256" key="5">
    <source>
        <dbReference type="ARBA" id="ARBA00025222"/>
    </source>
</evidence>
<keyword evidence="4" id="KW-0963">Cytoplasm</keyword>
<comment type="function">
    <text evidence="5">Component of the SWR1 complex which mediates the ATP-dependent exchange of histone H2A for the H2A variant HZT1 leading to transcriptional regulation of selected genes by chromatin remodeling. Involved in chromosome stability.</text>
</comment>
<dbReference type="InterPro" id="IPR043129">
    <property type="entry name" value="ATPase_NBD"/>
</dbReference>
<organism evidence="9 10">
    <name type="scientific">Agaricus bisporus var. burnettii</name>
    <dbReference type="NCBI Taxonomy" id="192524"/>
    <lineage>
        <taxon>Eukaryota</taxon>
        <taxon>Fungi</taxon>
        <taxon>Dikarya</taxon>
        <taxon>Basidiomycota</taxon>
        <taxon>Agaricomycotina</taxon>
        <taxon>Agaricomycetes</taxon>
        <taxon>Agaricomycetidae</taxon>
        <taxon>Agaricales</taxon>
        <taxon>Agaricineae</taxon>
        <taxon>Agaricaceae</taxon>
        <taxon>Agaricus</taxon>
    </lineage>
</organism>
<accession>A0A8H7EZF3</accession>
<dbReference type="GO" id="GO:0005634">
    <property type="term" value="C:nucleus"/>
    <property type="evidence" value="ECO:0007669"/>
    <property type="project" value="UniProtKB-ARBA"/>
</dbReference>
<dbReference type="InterPro" id="IPR004000">
    <property type="entry name" value="Actin"/>
</dbReference>
<protein>
    <recommendedName>
        <fullName evidence="3">Actin-like protein ARP6</fullName>
    </recommendedName>
    <alternativeName>
        <fullName evidence="7">Actin-like protein arp6</fullName>
    </alternativeName>
</protein>
<dbReference type="Pfam" id="PF00022">
    <property type="entry name" value="Actin"/>
    <property type="match status" value="1"/>
</dbReference>
<evidence type="ECO:0000313" key="10">
    <source>
        <dbReference type="Proteomes" id="UP000629468"/>
    </source>
</evidence>
<evidence type="ECO:0000313" key="9">
    <source>
        <dbReference type="EMBL" id="KAF7768367.1"/>
    </source>
</evidence>
<dbReference type="AlphaFoldDB" id="A0A8H7EZF3"/>
<comment type="subunit">
    <text evidence="6">Component of the SWR1 chromatin remodeling complex.</text>
</comment>
<dbReference type="Gene3D" id="3.90.640.10">
    <property type="entry name" value="Actin, Chain A, domain 4"/>
    <property type="match status" value="1"/>
</dbReference>
<dbReference type="FunFam" id="3.90.640.10:FF:000014">
    <property type="entry name" value="Putative actin-related protein 6"/>
    <property type="match status" value="1"/>
</dbReference>